<name>A0ABR7ZS51_9CYAN</name>
<gene>
    <name evidence="5" type="ORF">H6F41_01360</name>
</gene>
<dbReference type="InterPro" id="IPR000524">
    <property type="entry name" value="Tscrpt_reg_HTH_GntR"/>
</dbReference>
<dbReference type="SUPFAM" id="SSF48008">
    <property type="entry name" value="GntR ligand-binding domain-like"/>
    <property type="match status" value="1"/>
</dbReference>
<dbReference type="SMART" id="SM00895">
    <property type="entry name" value="FCD"/>
    <property type="match status" value="1"/>
</dbReference>
<dbReference type="Pfam" id="PF07729">
    <property type="entry name" value="FCD"/>
    <property type="match status" value="1"/>
</dbReference>
<sequence>MFSSSAPIQRPQSLREQTYQVLRSAILSGEFASDSRLVETQIAKKLQVSRTPIREALQQLQKEQLIVADGNGNLRVISFSIEDAQNLYRCRLVLEQESVSDACKHATPEQLEKIELLVQEAEKASAQHPNPLTSYQLLHLDYQFHRALVECSGNPWLSLLLDQLFDKMALLRIQTVQRNLQVLEIRSEHRQIYEAIAQRNVKKALASIRTHLTSSQNRVIAEIEQLQAKV</sequence>
<dbReference type="InterPro" id="IPR011711">
    <property type="entry name" value="GntR_C"/>
</dbReference>
<dbReference type="Proteomes" id="UP000642094">
    <property type="component" value="Unassembled WGS sequence"/>
</dbReference>
<evidence type="ECO:0000256" key="1">
    <source>
        <dbReference type="ARBA" id="ARBA00023015"/>
    </source>
</evidence>
<dbReference type="CDD" id="cd07377">
    <property type="entry name" value="WHTH_GntR"/>
    <property type="match status" value="1"/>
</dbReference>
<dbReference type="InterPro" id="IPR008920">
    <property type="entry name" value="TF_FadR/GntR_C"/>
</dbReference>
<dbReference type="PANTHER" id="PTHR43537:SF5">
    <property type="entry name" value="UXU OPERON TRANSCRIPTIONAL REGULATOR"/>
    <property type="match status" value="1"/>
</dbReference>
<evidence type="ECO:0000256" key="3">
    <source>
        <dbReference type="ARBA" id="ARBA00023163"/>
    </source>
</evidence>
<evidence type="ECO:0000256" key="2">
    <source>
        <dbReference type="ARBA" id="ARBA00023125"/>
    </source>
</evidence>
<dbReference type="InterPro" id="IPR036390">
    <property type="entry name" value="WH_DNA-bd_sf"/>
</dbReference>
<dbReference type="Gene3D" id="1.10.10.10">
    <property type="entry name" value="Winged helix-like DNA-binding domain superfamily/Winged helix DNA-binding domain"/>
    <property type="match status" value="1"/>
</dbReference>
<keyword evidence="6" id="KW-1185">Reference proteome</keyword>
<proteinExistence type="predicted"/>
<keyword evidence="2" id="KW-0238">DNA-binding</keyword>
<dbReference type="PROSITE" id="PS50949">
    <property type="entry name" value="HTH_GNTR"/>
    <property type="match status" value="1"/>
</dbReference>
<dbReference type="Gene3D" id="1.20.120.530">
    <property type="entry name" value="GntR ligand-binding domain-like"/>
    <property type="match status" value="1"/>
</dbReference>
<keyword evidence="3" id="KW-0804">Transcription</keyword>
<organism evidence="5 6">
    <name type="scientific">Pseudanabaena mucicola FACHB-723</name>
    <dbReference type="NCBI Taxonomy" id="2692860"/>
    <lineage>
        <taxon>Bacteria</taxon>
        <taxon>Bacillati</taxon>
        <taxon>Cyanobacteriota</taxon>
        <taxon>Cyanophyceae</taxon>
        <taxon>Pseudanabaenales</taxon>
        <taxon>Pseudanabaenaceae</taxon>
        <taxon>Pseudanabaena</taxon>
    </lineage>
</organism>
<dbReference type="SMART" id="SM00345">
    <property type="entry name" value="HTH_GNTR"/>
    <property type="match status" value="1"/>
</dbReference>
<reference evidence="5 6" key="1">
    <citation type="journal article" date="2020" name="ISME J.">
        <title>Comparative genomics reveals insights into cyanobacterial evolution and habitat adaptation.</title>
        <authorList>
            <person name="Chen M.Y."/>
            <person name="Teng W.K."/>
            <person name="Zhao L."/>
            <person name="Hu C.X."/>
            <person name="Zhou Y.K."/>
            <person name="Han B.P."/>
            <person name="Song L.R."/>
            <person name="Shu W.S."/>
        </authorList>
    </citation>
    <scope>NUCLEOTIDE SEQUENCE [LARGE SCALE GENOMIC DNA]</scope>
    <source>
        <strain evidence="5 6">FACHB-723</strain>
    </source>
</reference>
<dbReference type="Pfam" id="PF00392">
    <property type="entry name" value="GntR"/>
    <property type="match status" value="1"/>
</dbReference>
<evidence type="ECO:0000313" key="5">
    <source>
        <dbReference type="EMBL" id="MBD2186788.1"/>
    </source>
</evidence>
<accession>A0ABR7ZS51</accession>
<evidence type="ECO:0000259" key="4">
    <source>
        <dbReference type="PROSITE" id="PS50949"/>
    </source>
</evidence>
<feature type="domain" description="HTH gntR-type" evidence="4">
    <location>
        <begin position="12"/>
        <end position="79"/>
    </location>
</feature>
<dbReference type="EMBL" id="JACJQB010000001">
    <property type="protein sequence ID" value="MBD2186788.1"/>
    <property type="molecule type" value="Genomic_DNA"/>
</dbReference>
<dbReference type="InterPro" id="IPR036388">
    <property type="entry name" value="WH-like_DNA-bd_sf"/>
</dbReference>
<protein>
    <submittedName>
        <fullName evidence="5">GntR family transcriptional regulator</fullName>
    </submittedName>
</protein>
<evidence type="ECO:0000313" key="6">
    <source>
        <dbReference type="Proteomes" id="UP000642094"/>
    </source>
</evidence>
<dbReference type="SUPFAM" id="SSF46785">
    <property type="entry name" value="Winged helix' DNA-binding domain"/>
    <property type="match status" value="1"/>
</dbReference>
<keyword evidence="1" id="KW-0805">Transcription regulation</keyword>
<dbReference type="RefSeq" id="WP_190401656.1">
    <property type="nucleotide sequence ID" value="NZ_JACJQB010000001.1"/>
</dbReference>
<dbReference type="PANTHER" id="PTHR43537">
    <property type="entry name" value="TRANSCRIPTIONAL REGULATOR, GNTR FAMILY"/>
    <property type="match status" value="1"/>
</dbReference>
<comment type="caution">
    <text evidence="5">The sequence shown here is derived from an EMBL/GenBank/DDBJ whole genome shotgun (WGS) entry which is preliminary data.</text>
</comment>